<accession>M2YMT8</accession>
<dbReference type="GO" id="GO:0016298">
    <property type="term" value="F:lipase activity"/>
    <property type="evidence" value="ECO:0007669"/>
    <property type="project" value="InterPro"/>
</dbReference>
<comment type="similarity">
    <text evidence="2">Belongs to the AB hydrolase superfamily. LDAH family.</text>
</comment>
<dbReference type="EMBL" id="KB446540">
    <property type="protein sequence ID" value="EME43255.1"/>
    <property type="molecule type" value="Genomic_DNA"/>
</dbReference>
<dbReference type="Pfam" id="PF10230">
    <property type="entry name" value="LIDHydrolase"/>
    <property type="match status" value="1"/>
</dbReference>
<dbReference type="GO" id="GO:0019915">
    <property type="term" value="P:lipid storage"/>
    <property type="evidence" value="ECO:0007669"/>
    <property type="project" value="InterPro"/>
</dbReference>
<dbReference type="eggNOG" id="KOG3975">
    <property type="taxonomic scope" value="Eukaryota"/>
</dbReference>
<name>M2YMT8_DOTSN</name>
<sequence length="344" mass="38935">MAHLNYLQDTIRFSPGKSARTPDRQTLVFFLPGNPGFVEYYRNFLEEVHENLQHAGVTVYGASHLGFEMHSSKSGTRHNPPYSLNEVIDGVKNKLVIEAGRIQKDSGTPEPVQVVLMGHSVGAYMLLEIMAWWRNHRKTSEQDKDFLRITGGVCLFPTIVDIAKSPRGKVMSYLLALPFLPVLAQLAACLLSLIPLGIWNWARTLTPGPDPLPHDTAVTEAVIKINRGLSARQAAFMAHDEMLSIKEDKWHPAHIWADQSEAAAEDDLKPARLFFYWGGDDYWVDNDVRDRVIGMRARREGEERTREWAEMRIDSHEMDHCFSLNQEHAKIVAKEAAGWIDGIL</sequence>
<evidence type="ECO:0000256" key="2">
    <source>
        <dbReference type="ARBA" id="ARBA00008300"/>
    </source>
</evidence>
<dbReference type="HOGENOM" id="CLU_018394_3_0_1"/>
<evidence type="ECO:0000256" key="3">
    <source>
        <dbReference type="ARBA" id="ARBA00022677"/>
    </source>
</evidence>
<keyword evidence="4" id="KW-0378">Hydrolase</keyword>
<evidence type="ECO:0000256" key="4">
    <source>
        <dbReference type="ARBA" id="ARBA00022801"/>
    </source>
</evidence>
<comment type="subcellular location">
    <subcellularLocation>
        <location evidence="1">Lipid droplet</location>
    </subcellularLocation>
</comment>
<dbReference type="SUPFAM" id="SSF53474">
    <property type="entry name" value="alpha/beta-Hydrolases"/>
    <property type="match status" value="1"/>
</dbReference>
<proteinExistence type="inferred from homology"/>
<protein>
    <recommendedName>
        <fullName evidence="7">Lipid droplet-associated hydrolase</fullName>
    </recommendedName>
</protein>
<dbReference type="OrthoDB" id="448051at2759"/>
<gene>
    <name evidence="5" type="ORF">DOTSEDRAFT_80719</name>
</gene>
<reference evidence="5 6" key="2">
    <citation type="journal article" date="2012" name="PLoS Pathog.">
        <title>Diverse lifestyles and strategies of plant pathogenesis encoded in the genomes of eighteen Dothideomycetes fungi.</title>
        <authorList>
            <person name="Ohm R.A."/>
            <person name="Feau N."/>
            <person name="Henrissat B."/>
            <person name="Schoch C.L."/>
            <person name="Horwitz B.A."/>
            <person name="Barry K.W."/>
            <person name="Condon B.J."/>
            <person name="Copeland A.C."/>
            <person name="Dhillon B."/>
            <person name="Glaser F."/>
            <person name="Hesse C.N."/>
            <person name="Kosti I."/>
            <person name="LaButti K."/>
            <person name="Lindquist E.A."/>
            <person name="Lucas S."/>
            <person name="Salamov A.A."/>
            <person name="Bradshaw R.E."/>
            <person name="Ciuffetti L."/>
            <person name="Hamelin R.C."/>
            <person name="Kema G.H.J."/>
            <person name="Lawrence C."/>
            <person name="Scott J.A."/>
            <person name="Spatafora J.W."/>
            <person name="Turgeon B.G."/>
            <person name="de Wit P.J.G.M."/>
            <person name="Zhong S."/>
            <person name="Goodwin S.B."/>
            <person name="Grigoriev I.V."/>
        </authorList>
    </citation>
    <scope>NUCLEOTIDE SEQUENCE [LARGE SCALE GENOMIC DNA]</scope>
    <source>
        <strain evidence="6">NZE10 / CBS 128990</strain>
    </source>
</reference>
<evidence type="ECO:0000256" key="1">
    <source>
        <dbReference type="ARBA" id="ARBA00004502"/>
    </source>
</evidence>
<organism evidence="5 6">
    <name type="scientific">Dothistroma septosporum (strain NZE10 / CBS 128990)</name>
    <name type="common">Red band needle blight fungus</name>
    <name type="synonym">Mycosphaerella pini</name>
    <dbReference type="NCBI Taxonomy" id="675120"/>
    <lineage>
        <taxon>Eukaryota</taxon>
        <taxon>Fungi</taxon>
        <taxon>Dikarya</taxon>
        <taxon>Ascomycota</taxon>
        <taxon>Pezizomycotina</taxon>
        <taxon>Dothideomycetes</taxon>
        <taxon>Dothideomycetidae</taxon>
        <taxon>Mycosphaerellales</taxon>
        <taxon>Mycosphaerellaceae</taxon>
        <taxon>Dothistroma</taxon>
    </lineage>
</organism>
<dbReference type="PANTHER" id="PTHR13390">
    <property type="entry name" value="LIPASE"/>
    <property type="match status" value="1"/>
</dbReference>
<dbReference type="InterPro" id="IPR019363">
    <property type="entry name" value="LDAH"/>
</dbReference>
<dbReference type="Proteomes" id="UP000016933">
    <property type="component" value="Unassembled WGS sequence"/>
</dbReference>
<dbReference type="AlphaFoldDB" id="M2YMT8"/>
<keyword evidence="3" id="KW-0551">Lipid droplet</keyword>
<dbReference type="PANTHER" id="PTHR13390:SF0">
    <property type="entry name" value="LIPID DROPLET-ASSOCIATED HYDROLASE"/>
    <property type="match status" value="1"/>
</dbReference>
<evidence type="ECO:0000313" key="5">
    <source>
        <dbReference type="EMBL" id="EME43255.1"/>
    </source>
</evidence>
<keyword evidence="6" id="KW-1185">Reference proteome</keyword>
<evidence type="ECO:0008006" key="7">
    <source>
        <dbReference type="Google" id="ProtNLM"/>
    </source>
</evidence>
<dbReference type="OMA" id="LIGYYHT"/>
<reference evidence="6" key="1">
    <citation type="journal article" date="2012" name="PLoS Genet.">
        <title>The genomes of the fungal plant pathogens Cladosporium fulvum and Dothistroma septosporum reveal adaptation to different hosts and lifestyles but also signatures of common ancestry.</title>
        <authorList>
            <person name="de Wit P.J.G.M."/>
            <person name="van der Burgt A."/>
            <person name="Oekmen B."/>
            <person name="Stergiopoulos I."/>
            <person name="Abd-Elsalam K.A."/>
            <person name="Aerts A.L."/>
            <person name="Bahkali A.H."/>
            <person name="Beenen H.G."/>
            <person name="Chettri P."/>
            <person name="Cox M.P."/>
            <person name="Datema E."/>
            <person name="de Vries R.P."/>
            <person name="Dhillon B."/>
            <person name="Ganley A.R."/>
            <person name="Griffiths S.A."/>
            <person name="Guo Y."/>
            <person name="Hamelin R.C."/>
            <person name="Henrissat B."/>
            <person name="Kabir M.S."/>
            <person name="Jashni M.K."/>
            <person name="Kema G."/>
            <person name="Klaubauf S."/>
            <person name="Lapidus A."/>
            <person name="Levasseur A."/>
            <person name="Lindquist E."/>
            <person name="Mehrabi R."/>
            <person name="Ohm R.A."/>
            <person name="Owen T.J."/>
            <person name="Salamov A."/>
            <person name="Schwelm A."/>
            <person name="Schijlen E."/>
            <person name="Sun H."/>
            <person name="van den Burg H.A."/>
            <person name="van Ham R.C.H.J."/>
            <person name="Zhang S."/>
            <person name="Goodwin S.B."/>
            <person name="Grigoriev I.V."/>
            <person name="Collemare J."/>
            <person name="Bradshaw R.E."/>
        </authorList>
    </citation>
    <scope>NUCLEOTIDE SEQUENCE [LARGE SCALE GENOMIC DNA]</scope>
    <source>
        <strain evidence="6">NZE10 / CBS 128990</strain>
    </source>
</reference>
<dbReference type="GO" id="GO:0005811">
    <property type="term" value="C:lipid droplet"/>
    <property type="evidence" value="ECO:0007669"/>
    <property type="project" value="UniProtKB-SubCell"/>
</dbReference>
<dbReference type="InterPro" id="IPR029058">
    <property type="entry name" value="AB_hydrolase_fold"/>
</dbReference>
<evidence type="ECO:0000313" key="6">
    <source>
        <dbReference type="Proteomes" id="UP000016933"/>
    </source>
</evidence>
<dbReference type="Gene3D" id="3.40.50.1820">
    <property type="entry name" value="alpha/beta hydrolase"/>
    <property type="match status" value="1"/>
</dbReference>